<sequence length="418" mass="44673">MDSAYVHAPVPIPSTQNYQQALEIWNRVQANESLTIKCEDTHEGLTSSGAESDTVQVAPHMGSTFESRMDEYTQSKVIVQTQMLRSKLSYFRMLLACATLNEEQRFALHQFATELQTTMDVVLARNAAYDEALAYAQASSRAPSEDDITNIPLDSLASPASTSSWDGTLSFSSESGAESATFSGEAAPFDFVAPSFAPLPPSAIPQVFQDSMCSTGSAMPTFNQNVLRSPINLSSMQAGSSHVHLSPQAQVPTSLCQTASSAETDDLSSAHFTLHGLWPHGNLEWASPPCHSASDHGTTLAFASPASQIASWSDMYSPGNAYGHTLPSVADMGLSSLYNPEIPSSIHQVQYADDGTMRTLPGTDTAGTALYAGHLPELCEPQAPATDGIARLQTDLYNVGSPLSQSWSSNMSECSIVV</sequence>
<dbReference type="OrthoDB" id="10560635at2759"/>
<dbReference type="HOGENOM" id="CLU_657272_0_0_1"/>
<proteinExistence type="predicted"/>
<dbReference type="AlphaFoldDB" id="S8EGI3"/>
<dbReference type="EMBL" id="KE504136">
    <property type="protein sequence ID" value="EPT02309.1"/>
    <property type="molecule type" value="Genomic_DNA"/>
</dbReference>
<dbReference type="PROSITE" id="PS00530">
    <property type="entry name" value="RNASE_T2_1"/>
    <property type="match status" value="1"/>
</dbReference>
<dbReference type="Proteomes" id="UP000015241">
    <property type="component" value="Unassembled WGS sequence"/>
</dbReference>
<evidence type="ECO:0000313" key="1">
    <source>
        <dbReference type="EMBL" id="EPT02309.1"/>
    </source>
</evidence>
<organism evidence="1 2">
    <name type="scientific">Fomitopsis schrenkii</name>
    <name type="common">Brown rot fungus</name>
    <dbReference type="NCBI Taxonomy" id="2126942"/>
    <lineage>
        <taxon>Eukaryota</taxon>
        <taxon>Fungi</taxon>
        <taxon>Dikarya</taxon>
        <taxon>Basidiomycota</taxon>
        <taxon>Agaricomycotina</taxon>
        <taxon>Agaricomycetes</taxon>
        <taxon>Polyporales</taxon>
        <taxon>Fomitopsis</taxon>
    </lineage>
</organism>
<dbReference type="GO" id="GO:0033897">
    <property type="term" value="F:ribonuclease T2 activity"/>
    <property type="evidence" value="ECO:0007669"/>
    <property type="project" value="InterPro"/>
</dbReference>
<reference evidence="1 2" key="1">
    <citation type="journal article" date="2012" name="Science">
        <title>The Paleozoic origin of enzymatic lignin decomposition reconstructed from 31 fungal genomes.</title>
        <authorList>
            <person name="Floudas D."/>
            <person name="Binder M."/>
            <person name="Riley R."/>
            <person name="Barry K."/>
            <person name="Blanchette R.A."/>
            <person name="Henrissat B."/>
            <person name="Martinez A.T."/>
            <person name="Otillar R."/>
            <person name="Spatafora J.W."/>
            <person name="Yadav J.S."/>
            <person name="Aerts A."/>
            <person name="Benoit I."/>
            <person name="Boyd A."/>
            <person name="Carlson A."/>
            <person name="Copeland A."/>
            <person name="Coutinho P.M."/>
            <person name="de Vries R.P."/>
            <person name="Ferreira P."/>
            <person name="Findley K."/>
            <person name="Foster B."/>
            <person name="Gaskell J."/>
            <person name="Glotzer D."/>
            <person name="Gorecki P."/>
            <person name="Heitman J."/>
            <person name="Hesse C."/>
            <person name="Hori C."/>
            <person name="Igarashi K."/>
            <person name="Jurgens J.A."/>
            <person name="Kallen N."/>
            <person name="Kersten P."/>
            <person name="Kohler A."/>
            <person name="Kuees U."/>
            <person name="Kumar T.K.A."/>
            <person name="Kuo A."/>
            <person name="LaButti K."/>
            <person name="Larrondo L.F."/>
            <person name="Lindquist E."/>
            <person name="Ling A."/>
            <person name="Lombard V."/>
            <person name="Lucas S."/>
            <person name="Lundell T."/>
            <person name="Martin R."/>
            <person name="McLaughlin D.J."/>
            <person name="Morgenstern I."/>
            <person name="Morin E."/>
            <person name="Murat C."/>
            <person name="Nagy L.G."/>
            <person name="Nolan M."/>
            <person name="Ohm R.A."/>
            <person name="Patyshakuliyeva A."/>
            <person name="Rokas A."/>
            <person name="Ruiz-Duenas F.J."/>
            <person name="Sabat G."/>
            <person name="Salamov A."/>
            <person name="Samejima M."/>
            <person name="Schmutz J."/>
            <person name="Slot J.C."/>
            <person name="St John F."/>
            <person name="Stenlid J."/>
            <person name="Sun H."/>
            <person name="Sun S."/>
            <person name="Syed K."/>
            <person name="Tsang A."/>
            <person name="Wiebenga A."/>
            <person name="Young D."/>
            <person name="Pisabarro A."/>
            <person name="Eastwood D.C."/>
            <person name="Martin F."/>
            <person name="Cullen D."/>
            <person name="Grigoriev I.V."/>
            <person name="Hibbett D.S."/>
        </authorList>
    </citation>
    <scope>NUCLEOTIDE SEQUENCE</scope>
    <source>
        <strain evidence="2">FP-58527</strain>
    </source>
</reference>
<evidence type="ECO:0000313" key="2">
    <source>
        <dbReference type="Proteomes" id="UP000015241"/>
    </source>
</evidence>
<dbReference type="InterPro" id="IPR018188">
    <property type="entry name" value="RNase_T2_His_AS_1"/>
</dbReference>
<protein>
    <submittedName>
        <fullName evidence="1">Uncharacterized protein</fullName>
    </submittedName>
</protein>
<gene>
    <name evidence="1" type="ORF">FOMPIDRAFT_116372</name>
</gene>
<accession>S8EGI3</accession>
<dbReference type="GO" id="GO:0003723">
    <property type="term" value="F:RNA binding"/>
    <property type="evidence" value="ECO:0007669"/>
    <property type="project" value="InterPro"/>
</dbReference>
<dbReference type="InParanoid" id="S8EGI3"/>
<keyword evidence="2" id="KW-1185">Reference proteome</keyword>
<name>S8EGI3_FOMSC</name>